<organism evidence="2 3">
    <name type="scientific">Oxynema aestuarii AP17</name>
    <dbReference type="NCBI Taxonomy" id="2064643"/>
    <lineage>
        <taxon>Bacteria</taxon>
        <taxon>Bacillati</taxon>
        <taxon>Cyanobacteriota</taxon>
        <taxon>Cyanophyceae</taxon>
        <taxon>Oscillatoriophycideae</taxon>
        <taxon>Oscillatoriales</taxon>
        <taxon>Oscillatoriaceae</taxon>
        <taxon>Oxynema</taxon>
        <taxon>Oxynema aestuarii</taxon>
    </lineage>
</organism>
<feature type="chain" id="PRO_5026219311" description="DUF1400 domain-containing protein" evidence="1">
    <location>
        <begin position="27"/>
        <end position="224"/>
    </location>
</feature>
<dbReference type="Proteomes" id="UP000500857">
    <property type="component" value="Chromosome"/>
</dbReference>
<sequence>MLKTKPFMFSCLLSGALVAGPPAAIAAEVRSSETLDDRRSLLLVAEQPIAQRSPRSDAILRLEDLPDGFQPMPQSELAALKQELSQDDFQVENVFAFMEQQQFELIMGITTTIADPQERSQFDAALSQPQLLRELLTEGLDDTEILDERPLTGLQNIGDAAAGVSMKVNLEDIPARLEILAFRNADFGAFVFVMYLDGATPVVPIVDVARILDRRARQAGSGRR</sequence>
<dbReference type="RefSeq" id="WP_168569029.1">
    <property type="nucleotide sequence ID" value="NZ_CP051167.1"/>
</dbReference>
<accession>A0A6H1TWB0</accession>
<evidence type="ECO:0000313" key="3">
    <source>
        <dbReference type="Proteomes" id="UP000500857"/>
    </source>
</evidence>
<gene>
    <name evidence="2" type="ORF">HCG48_09980</name>
</gene>
<reference evidence="2 3" key="1">
    <citation type="submission" date="2020-04" db="EMBL/GenBank/DDBJ databases">
        <authorList>
            <person name="Basu S."/>
            <person name="Maruthanayagam V."/>
            <person name="Chakraborty S."/>
            <person name="Pramanik A."/>
            <person name="Mukherjee J."/>
            <person name="Brink B."/>
        </authorList>
    </citation>
    <scope>NUCLEOTIDE SEQUENCE [LARGE SCALE GENOMIC DNA]</scope>
    <source>
        <strain evidence="2 3">AP17</strain>
    </source>
</reference>
<keyword evidence="3" id="KW-1185">Reference proteome</keyword>
<proteinExistence type="predicted"/>
<name>A0A6H1TWB0_9CYAN</name>
<dbReference type="AlphaFoldDB" id="A0A6H1TWB0"/>
<dbReference type="EMBL" id="CP051167">
    <property type="protein sequence ID" value="QIZ70874.1"/>
    <property type="molecule type" value="Genomic_DNA"/>
</dbReference>
<dbReference type="KEGG" id="oxy:HCG48_09980"/>
<keyword evidence="1" id="KW-0732">Signal</keyword>
<evidence type="ECO:0000313" key="2">
    <source>
        <dbReference type="EMBL" id="QIZ70874.1"/>
    </source>
</evidence>
<feature type="signal peptide" evidence="1">
    <location>
        <begin position="1"/>
        <end position="26"/>
    </location>
</feature>
<evidence type="ECO:0000256" key="1">
    <source>
        <dbReference type="SAM" id="SignalP"/>
    </source>
</evidence>
<evidence type="ECO:0008006" key="4">
    <source>
        <dbReference type="Google" id="ProtNLM"/>
    </source>
</evidence>
<protein>
    <recommendedName>
        <fullName evidence="4">DUF1400 domain-containing protein</fullName>
    </recommendedName>
</protein>